<name>D7A705_ANCN5</name>
<evidence type="ECO:0000313" key="3">
    <source>
        <dbReference type="Proteomes" id="UP000006633"/>
    </source>
</evidence>
<evidence type="ECO:0000313" key="2">
    <source>
        <dbReference type="EMBL" id="ADH88379.1"/>
    </source>
</evidence>
<keyword evidence="3" id="KW-1185">Reference proteome</keyword>
<accession>D7A705</accession>
<dbReference type="HOGENOM" id="CLU_1685245_0_0_5"/>
<dbReference type="AlphaFoldDB" id="D7A705"/>
<dbReference type="EMBL" id="CP002026">
    <property type="protein sequence ID" value="ADH88379.1"/>
    <property type="molecule type" value="Genomic_DNA"/>
</dbReference>
<protein>
    <submittedName>
        <fullName evidence="2">Uncharacterized protein</fullName>
    </submittedName>
</protein>
<dbReference type="STRING" id="639283.Snov_1059"/>
<sequence>MSKATRNAARTLVAGLMTLALAGAALAQDGGQTPGLGIAPGVTPGVTKAAPQAPTAGLINDYPTVARADYIFGCMAANGQSRPALEKCSCSIDTIATILPYEKYQEAETILRMVQVPGQASEVFRSTGMFRDIVAEMRRAQAEAEVTCFY</sequence>
<keyword evidence="1" id="KW-0732">Signal</keyword>
<dbReference type="KEGG" id="sno:Snov_1059"/>
<gene>
    <name evidence="2" type="ordered locus">Snov_1059</name>
</gene>
<feature type="signal peptide" evidence="1">
    <location>
        <begin position="1"/>
        <end position="27"/>
    </location>
</feature>
<dbReference type="Proteomes" id="UP000006633">
    <property type="component" value="Chromosome"/>
</dbReference>
<feature type="chain" id="PRO_5003092237" evidence="1">
    <location>
        <begin position="28"/>
        <end position="150"/>
    </location>
</feature>
<organism evidence="2 3">
    <name type="scientific">Ancylobacter novellus (strain ATCC 8093 / DSM 506 / JCM 20403 / CCM 1077 / IAM 12100 / NBRC 12443 / NCIMB 10456)</name>
    <name type="common">Starkeya novella</name>
    <dbReference type="NCBI Taxonomy" id="639283"/>
    <lineage>
        <taxon>Bacteria</taxon>
        <taxon>Pseudomonadati</taxon>
        <taxon>Pseudomonadota</taxon>
        <taxon>Alphaproteobacteria</taxon>
        <taxon>Hyphomicrobiales</taxon>
        <taxon>Xanthobacteraceae</taxon>
        <taxon>Ancylobacter</taxon>
    </lineage>
</organism>
<proteinExistence type="predicted"/>
<reference evidence="2 3" key="1">
    <citation type="journal article" date="2012" name="Stand. Genomic Sci.">
        <title>Complete genome sequence of the facultatively chemolithoautotrophic and methylotrophic alpha Proteobacterium Starkeya novella type strain (ATCC 8093(T)).</title>
        <authorList>
            <person name="Kappler U."/>
            <person name="Davenport K."/>
            <person name="Beatson S."/>
            <person name="Lucas S."/>
            <person name="Lapidus A."/>
            <person name="Copeland A."/>
            <person name="Berry K.W."/>
            <person name="Glavina Del Rio T."/>
            <person name="Hammon N."/>
            <person name="Dalin E."/>
            <person name="Tice H."/>
            <person name="Pitluck S."/>
            <person name="Richardson P."/>
            <person name="Bruce D."/>
            <person name="Goodwin L.A."/>
            <person name="Han C."/>
            <person name="Tapia R."/>
            <person name="Detter J.C."/>
            <person name="Chang Y.J."/>
            <person name="Jeffries C.D."/>
            <person name="Land M."/>
            <person name="Hauser L."/>
            <person name="Kyrpides N.C."/>
            <person name="Goker M."/>
            <person name="Ivanova N."/>
            <person name="Klenk H.P."/>
            <person name="Woyke T."/>
        </authorList>
    </citation>
    <scope>NUCLEOTIDE SEQUENCE [LARGE SCALE GENOMIC DNA]</scope>
    <source>
        <strain evidence="3">ATCC 8093 / DSM 506 / JCM 20403 / CCM 1077 / IAM 12100 / NBRC 12443 / NCIMB 10456</strain>
    </source>
</reference>
<dbReference type="eggNOG" id="ENOG5032RK3">
    <property type="taxonomic scope" value="Bacteria"/>
</dbReference>
<evidence type="ECO:0000256" key="1">
    <source>
        <dbReference type="SAM" id="SignalP"/>
    </source>
</evidence>
<dbReference type="RefSeq" id="WP_013165884.1">
    <property type="nucleotide sequence ID" value="NC_014217.1"/>
</dbReference>